<comment type="subcellular location">
    <subcellularLocation>
        <location evidence="1 6">Nucleus</location>
    </subcellularLocation>
</comment>
<keyword evidence="5 6" id="KW-0539">Nucleus</keyword>
<keyword evidence="10" id="KW-1185">Reference proteome</keyword>
<dbReference type="FunFam" id="3.40.5.60:FF:000001">
    <property type="entry name" value="DNA replication complex GINS protein SLD5"/>
    <property type="match status" value="1"/>
</dbReference>
<comment type="function">
    <text evidence="6">The GINS complex plays an essential role in the initiation of DNA replication.</text>
</comment>
<evidence type="ECO:0000256" key="6">
    <source>
        <dbReference type="PIRNR" id="PIRNR007764"/>
    </source>
</evidence>
<protein>
    <recommendedName>
        <fullName evidence="3 6">DNA replication complex GINS protein SLD5</fullName>
    </recommendedName>
</protein>
<feature type="domain" description="GINS subunit" evidence="7">
    <location>
        <begin position="54"/>
        <end position="139"/>
    </location>
</feature>
<dbReference type="InterPro" id="IPR031633">
    <property type="entry name" value="SLD5_C"/>
</dbReference>
<dbReference type="InterPro" id="IPR036224">
    <property type="entry name" value="GINS_bundle-like_dom_sf"/>
</dbReference>
<dbReference type="SUPFAM" id="SSF160059">
    <property type="entry name" value="PriA/YqbF domain"/>
    <property type="match status" value="1"/>
</dbReference>
<dbReference type="SUPFAM" id="SSF158573">
    <property type="entry name" value="GINS helical bundle-like"/>
    <property type="match status" value="1"/>
</dbReference>
<dbReference type="AlphaFoldDB" id="A0AAV4PKH0"/>
<dbReference type="Gene3D" id="1.20.58.1030">
    <property type="match status" value="1"/>
</dbReference>
<dbReference type="Gene3D" id="3.40.5.60">
    <property type="match status" value="1"/>
</dbReference>
<feature type="domain" description="DNA replication complex GINS protein SLD5 C-terminal" evidence="8">
    <location>
        <begin position="161"/>
        <end position="219"/>
    </location>
</feature>
<dbReference type="GO" id="GO:0000727">
    <property type="term" value="P:double-strand break repair via break-induced replication"/>
    <property type="evidence" value="ECO:0007669"/>
    <property type="project" value="TreeGrafter"/>
</dbReference>
<accession>A0AAV4PKH0</accession>
<evidence type="ECO:0000313" key="9">
    <source>
        <dbReference type="EMBL" id="GIX97569.1"/>
    </source>
</evidence>
<organism evidence="9 10">
    <name type="scientific">Caerostris extrusa</name>
    <name type="common">Bark spider</name>
    <name type="synonym">Caerostris bankana</name>
    <dbReference type="NCBI Taxonomy" id="172846"/>
    <lineage>
        <taxon>Eukaryota</taxon>
        <taxon>Metazoa</taxon>
        <taxon>Ecdysozoa</taxon>
        <taxon>Arthropoda</taxon>
        <taxon>Chelicerata</taxon>
        <taxon>Arachnida</taxon>
        <taxon>Araneae</taxon>
        <taxon>Araneomorphae</taxon>
        <taxon>Entelegynae</taxon>
        <taxon>Araneoidea</taxon>
        <taxon>Araneidae</taxon>
        <taxon>Caerostris</taxon>
    </lineage>
</organism>
<gene>
    <name evidence="9" type="primary">GINS4</name>
    <name evidence="9" type="ORF">CEXT_631081</name>
</gene>
<evidence type="ECO:0000259" key="7">
    <source>
        <dbReference type="Pfam" id="PF05916"/>
    </source>
</evidence>
<dbReference type="PIRSF" id="PIRSF007764">
    <property type="entry name" value="Sld5"/>
    <property type="match status" value="1"/>
</dbReference>
<dbReference type="GO" id="GO:0000811">
    <property type="term" value="C:GINS complex"/>
    <property type="evidence" value="ECO:0007669"/>
    <property type="project" value="UniProtKB-UniRule"/>
</dbReference>
<keyword evidence="4 6" id="KW-0235">DNA replication</keyword>
<sequence>MDDLNNDILDDNENEELVTAADVIEKLEEVWVNEKLAPELLQYQDELIDCMLDQIKYMETNLQKIEKEDFRVVFHKMELDRIKYVLSSYLRTRLEKIEKFGPSLLHQESQDETNMDLMSNEERLFAAKYTTNIKNYLHEVALKNMPVNMQSVQLEEICTKPQMDKSVFMKVKTGSEGVVIENFSDYGEEEIVDLAAGTQHVIRYRPIAPLLKNGSVKLI</sequence>
<evidence type="ECO:0000256" key="1">
    <source>
        <dbReference type="ARBA" id="ARBA00004123"/>
    </source>
</evidence>
<dbReference type="InterPro" id="IPR038749">
    <property type="entry name" value="Sld5_GINS_A"/>
</dbReference>
<evidence type="ECO:0000256" key="3">
    <source>
        <dbReference type="ARBA" id="ARBA00014804"/>
    </source>
</evidence>
<dbReference type="PANTHER" id="PTHR21206:SF0">
    <property type="entry name" value="DNA REPLICATION COMPLEX GINS PROTEIN SLD5"/>
    <property type="match status" value="1"/>
</dbReference>
<evidence type="ECO:0000256" key="2">
    <source>
        <dbReference type="ARBA" id="ARBA00008187"/>
    </source>
</evidence>
<dbReference type="CDD" id="cd21692">
    <property type="entry name" value="GINS_B_Sld5"/>
    <property type="match status" value="1"/>
</dbReference>
<proteinExistence type="inferred from homology"/>
<dbReference type="PANTHER" id="PTHR21206">
    <property type="entry name" value="SLD5 PROTEIN"/>
    <property type="match status" value="1"/>
</dbReference>
<reference evidence="9 10" key="1">
    <citation type="submission" date="2021-06" db="EMBL/GenBank/DDBJ databases">
        <title>Caerostris extrusa draft genome.</title>
        <authorList>
            <person name="Kono N."/>
            <person name="Arakawa K."/>
        </authorList>
    </citation>
    <scope>NUCLEOTIDE SEQUENCE [LARGE SCALE GENOMIC DNA]</scope>
</reference>
<evidence type="ECO:0000256" key="4">
    <source>
        <dbReference type="ARBA" id="ARBA00022705"/>
    </source>
</evidence>
<dbReference type="Proteomes" id="UP001054945">
    <property type="component" value="Unassembled WGS sequence"/>
</dbReference>
<dbReference type="InterPro" id="IPR008591">
    <property type="entry name" value="GINS_Sld5"/>
</dbReference>
<dbReference type="CDD" id="cd11711">
    <property type="entry name" value="GINS_A_Sld5"/>
    <property type="match status" value="1"/>
</dbReference>
<dbReference type="EMBL" id="BPLR01004794">
    <property type="protein sequence ID" value="GIX97569.1"/>
    <property type="molecule type" value="Genomic_DNA"/>
</dbReference>
<dbReference type="Pfam" id="PF16922">
    <property type="entry name" value="SLD5_C"/>
    <property type="match status" value="1"/>
</dbReference>
<evidence type="ECO:0000259" key="8">
    <source>
        <dbReference type="Pfam" id="PF16922"/>
    </source>
</evidence>
<dbReference type="GO" id="GO:0006261">
    <property type="term" value="P:DNA-templated DNA replication"/>
    <property type="evidence" value="ECO:0007669"/>
    <property type="project" value="InterPro"/>
</dbReference>
<comment type="similarity">
    <text evidence="2 6">Belongs to the GINS4/SLD5 family.</text>
</comment>
<evidence type="ECO:0000313" key="10">
    <source>
        <dbReference type="Proteomes" id="UP001054945"/>
    </source>
</evidence>
<evidence type="ECO:0000256" key="5">
    <source>
        <dbReference type="ARBA" id="ARBA00023242"/>
    </source>
</evidence>
<dbReference type="Pfam" id="PF05916">
    <property type="entry name" value="Sld5"/>
    <property type="match status" value="1"/>
</dbReference>
<comment type="caution">
    <text evidence="9">The sequence shown here is derived from an EMBL/GenBank/DDBJ whole genome shotgun (WGS) entry which is preliminary data.</text>
</comment>
<name>A0AAV4PKH0_CAEEX</name>
<dbReference type="InterPro" id="IPR021151">
    <property type="entry name" value="GINS_A"/>
</dbReference>